<gene>
    <name evidence="7" type="ORF">GCM10010171_48090</name>
</gene>
<dbReference type="InterPro" id="IPR016032">
    <property type="entry name" value="Sig_transdc_resp-reg_C-effctor"/>
</dbReference>
<accession>A0A918LH82</accession>
<dbReference type="AlphaFoldDB" id="A0A918LH82"/>
<dbReference type="InterPro" id="IPR001789">
    <property type="entry name" value="Sig_transdc_resp-reg_receiver"/>
</dbReference>
<dbReference type="PANTHER" id="PTHR43214:SF24">
    <property type="entry name" value="TRANSCRIPTIONAL REGULATORY PROTEIN NARL-RELATED"/>
    <property type="match status" value="1"/>
</dbReference>
<dbReference type="Proteomes" id="UP000660680">
    <property type="component" value="Unassembled WGS sequence"/>
</dbReference>
<dbReference type="PRINTS" id="PR00038">
    <property type="entry name" value="HTHLUXR"/>
</dbReference>
<dbReference type="PROSITE" id="PS50043">
    <property type="entry name" value="HTH_LUXR_2"/>
    <property type="match status" value="1"/>
</dbReference>
<reference evidence="7" key="2">
    <citation type="submission" date="2020-09" db="EMBL/GenBank/DDBJ databases">
        <authorList>
            <person name="Sun Q."/>
            <person name="Ohkuma M."/>
        </authorList>
    </citation>
    <scope>NUCLEOTIDE SEQUENCE</scope>
    <source>
        <strain evidence="7">JCM 3276</strain>
    </source>
</reference>
<keyword evidence="8" id="KW-1185">Reference proteome</keyword>
<evidence type="ECO:0000313" key="7">
    <source>
        <dbReference type="EMBL" id="GGS47239.1"/>
    </source>
</evidence>
<feature type="modified residue" description="4-aspartylphosphate" evidence="4">
    <location>
        <position position="68"/>
    </location>
</feature>
<dbReference type="CDD" id="cd06170">
    <property type="entry name" value="LuxR_C_like"/>
    <property type="match status" value="1"/>
</dbReference>
<evidence type="ECO:0000256" key="3">
    <source>
        <dbReference type="ARBA" id="ARBA00023163"/>
    </source>
</evidence>
<name>A0A918LH82_9PSEU</name>
<dbReference type="Gene3D" id="3.40.50.2300">
    <property type="match status" value="1"/>
</dbReference>
<dbReference type="EMBL" id="BMRB01000004">
    <property type="protein sequence ID" value="GGS47239.1"/>
    <property type="molecule type" value="Genomic_DNA"/>
</dbReference>
<reference evidence="7" key="1">
    <citation type="journal article" date="2014" name="Int. J. Syst. Evol. Microbiol.">
        <title>Complete genome sequence of Corynebacterium casei LMG S-19264T (=DSM 44701T), isolated from a smear-ripened cheese.</title>
        <authorList>
            <consortium name="US DOE Joint Genome Institute (JGI-PGF)"/>
            <person name="Walter F."/>
            <person name="Albersmeier A."/>
            <person name="Kalinowski J."/>
            <person name="Ruckert C."/>
        </authorList>
    </citation>
    <scope>NUCLEOTIDE SEQUENCE</scope>
    <source>
        <strain evidence="7">JCM 3276</strain>
    </source>
</reference>
<dbReference type="PROSITE" id="PS00622">
    <property type="entry name" value="HTH_LUXR_1"/>
    <property type="match status" value="1"/>
</dbReference>
<evidence type="ECO:0000256" key="1">
    <source>
        <dbReference type="ARBA" id="ARBA00023015"/>
    </source>
</evidence>
<dbReference type="InterPro" id="IPR011006">
    <property type="entry name" value="CheY-like_superfamily"/>
</dbReference>
<dbReference type="SUPFAM" id="SSF52172">
    <property type="entry name" value="CheY-like"/>
    <property type="match status" value="1"/>
</dbReference>
<evidence type="ECO:0000259" key="5">
    <source>
        <dbReference type="PROSITE" id="PS50043"/>
    </source>
</evidence>
<evidence type="ECO:0000313" key="8">
    <source>
        <dbReference type="Proteomes" id="UP000660680"/>
    </source>
</evidence>
<dbReference type="PROSITE" id="PS50110">
    <property type="entry name" value="RESPONSE_REGULATORY"/>
    <property type="match status" value="1"/>
</dbReference>
<keyword evidence="4" id="KW-0597">Phosphoprotein</keyword>
<dbReference type="PANTHER" id="PTHR43214">
    <property type="entry name" value="TWO-COMPONENT RESPONSE REGULATOR"/>
    <property type="match status" value="1"/>
</dbReference>
<keyword evidence="1" id="KW-0805">Transcription regulation</keyword>
<organism evidence="7 8">
    <name type="scientific">Actinokineospora fastidiosa</name>
    <dbReference type="NCBI Taxonomy" id="1816"/>
    <lineage>
        <taxon>Bacteria</taxon>
        <taxon>Bacillati</taxon>
        <taxon>Actinomycetota</taxon>
        <taxon>Actinomycetes</taxon>
        <taxon>Pseudonocardiales</taxon>
        <taxon>Pseudonocardiaceae</taxon>
        <taxon>Actinokineospora</taxon>
    </lineage>
</organism>
<evidence type="ECO:0000256" key="2">
    <source>
        <dbReference type="ARBA" id="ARBA00023125"/>
    </source>
</evidence>
<dbReference type="GO" id="GO:0003677">
    <property type="term" value="F:DNA binding"/>
    <property type="evidence" value="ECO:0007669"/>
    <property type="project" value="UniProtKB-KW"/>
</dbReference>
<sequence length="238" mass="25188">MAAARTNRYSDRTTPVAVVLADAHPLVRTGLRVVLEADPALRVVGEAVSMSSLTMAVRTHRPAVAVVDVELPGVDAAADPARAKARLGDLPAHVLLVGETCDPELVLRLVTDRVRGFVRKSSPPPELSGAVAAVAGGHASLPVEVAGRLLDSYLLDASGHDELDVPLTRRERDVLRLMVEGNSTAEIASALVVQTSTVKSHIYHLLRKLGVNDRAQAVALAYRSGMLRSTIAQHSVTG</sequence>
<comment type="caution">
    <text evidence="7">The sequence shown here is derived from an EMBL/GenBank/DDBJ whole genome shotgun (WGS) entry which is preliminary data.</text>
</comment>
<dbReference type="SMART" id="SM00421">
    <property type="entry name" value="HTH_LUXR"/>
    <property type="match status" value="1"/>
</dbReference>
<keyword evidence="2 7" id="KW-0238">DNA-binding</keyword>
<evidence type="ECO:0000256" key="4">
    <source>
        <dbReference type="PROSITE-ProRule" id="PRU00169"/>
    </source>
</evidence>
<dbReference type="GO" id="GO:0000160">
    <property type="term" value="P:phosphorelay signal transduction system"/>
    <property type="evidence" value="ECO:0007669"/>
    <property type="project" value="InterPro"/>
</dbReference>
<dbReference type="Pfam" id="PF00196">
    <property type="entry name" value="GerE"/>
    <property type="match status" value="1"/>
</dbReference>
<evidence type="ECO:0000259" key="6">
    <source>
        <dbReference type="PROSITE" id="PS50110"/>
    </source>
</evidence>
<proteinExistence type="predicted"/>
<dbReference type="GO" id="GO:0006355">
    <property type="term" value="P:regulation of DNA-templated transcription"/>
    <property type="evidence" value="ECO:0007669"/>
    <property type="project" value="InterPro"/>
</dbReference>
<feature type="domain" description="Response regulatory" evidence="6">
    <location>
        <begin position="17"/>
        <end position="135"/>
    </location>
</feature>
<dbReference type="InterPro" id="IPR039420">
    <property type="entry name" value="WalR-like"/>
</dbReference>
<keyword evidence="3" id="KW-0804">Transcription</keyword>
<protein>
    <submittedName>
        <fullName evidence="7">DNA-binding response regulator</fullName>
    </submittedName>
</protein>
<dbReference type="SUPFAM" id="SSF46894">
    <property type="entry name" value="C-terminal effector domain of the bipartite response regulators"/>
    <property type="match status" value="1"/>
</dbReference>
<dbReference type="RefSeq" id="WP_189212825.1">
    <property type="nucleotide sequence ID" value="NZ_BMRB01000004.1"/>
</dbReference>
<feature type="domain" description="HTH luxR-type" evidence="5">
    <location>
        <begin position="160"/>
        <end position="225"/>
    </location>
</feature>
<dbReference type="InterPro" id="IPR000792">
    <property type="entry name" value="Tscrpt_reg_LuxR_C"/>
</dbReference>